<protein>
    <recommendedName>
        <fullName evidence="2">Large polyvalent protein associated domain-containing protein</fullName>
    </recommendedName>
</protein>
<gene>
    <name evidence="1" type="ORF">S12H4_16731</name>
</gene>
<accession>X1SYX8</accession>
<feature type="non-terminal residue" evidence="1">
    <location>
        <position position="367"/>
    </location>
</feature>
<comment type="caution">
    <text evidence="1">The sequence shown here is derived from an EMBL/GenBank/DDBJ whole genome shotgun (WGS) entry which is preliminary data.</text>
</comment>
<reference evidence="1" key="1">
    <citation type="journal article" date="2014" name="Front. Microbiol.">
        <title>High frequency of phylogenetically diverse reductive dehalogenase-homologous genes in deep subseafloor sedimentary metagenomes.</title>
        <authorList>
            <person name="Kawai M."/>
            <person name="Futagami T."/>
            <person name="Toyoda A."/>
            <person name="Takaki Y."/>
            <person name="Nishi S."/>
            <person name="Hori S."/>
            <person name="Arai W."/>
            <person name="Tsubouchi T."/>
            <person name="Morono Y."/>
            <person name="Uchiyama I."/>
            <person name="Ito T."/>
            <person name="Fujiyama A."/>
            <person name="Inagaki F."/>
            <person name="Takami H."/>
        </authorList>
    </citation>
    <scope>NUCLEOTIDE SEQUENCE</scope>
    <source>
        <strain evidence="1">Expedition CK06-06</strain>
    </source>
</reference>
<name>X1SYX8_9ZZZZ</name>
<sequence>GEMNVYEMDPIVAVNKHLRGLYMSKHFDPHVPEWNRVVKGIMAVDEREGKVMQEYLLELQGHPHASFKRVQGAVGHVYKTLTGKDIPKGFAHDVVASLVSVVSSALIPFRPALIGRNYYESLIKVSPRTGVSHYFRGLRYVVSDATRKEAFKMAMDSGAIRPGVTKLRSLHAADDVFRLKASGRTLMKYRLIRDKGFEWYQSADDWGRAIAYHAQRIRIQDHLDDYRRGRISMSEFKSRAKINTFDPLDIQIFEKAIIAGNDKKAIDHMGITLAEETMTRYGYADHPAGWNSVSGRLLGQFGTWPVQYKDYLLQGITRGSAKDRIEFATIHGAISGATVLAGASVGVNLSNWTGWGLYMGGPYADMA</sequence>
<proteinExistence type="predicted"/>
<dbReference type="EMBL" id="BARW01008116">
    <property type="protein sequence ID" value="GAI80535.1"/>
    <property type="molecule type" value="Genomic_DNA"/>
</dbReference>
<evidence type="ECO:0000313" key="1">
    <source>
        <dbReference type="EMBL" id="GAI80535.1"/>
    </source>
</evidence>
<dbReference type="AlphaFoldDB" id="X1SYX8"/>
<organism evidence="1">
    <name type="scientific">marine sediment metagenome</name>
    <dbReference type="NCBI Taxonomy" id="412755"/>
    <lineage>
        <taxon>unclassified sequences</taxon>
        <taxon>metagenomes</taxon>
        <taxon>ecological metagenomes</taxon>
    </lineage>
</organism>
<evidence type="ECO:0008006" key="2">
    <source>
        <dbReference type="Google" id="ProtNLM"/>
    </source>
</evidence>
<feature type="non-terminal residue" evidence="1">
    <location>
        <position position="1"/>
    </location>
</feature>